<sequence length="308" mass="33599">MCLAHHHTPCYPRSMRVHDIAARLQSLLTHPPTPGLTSLPFGSVFCSTSHTLRSVVVLWSAAILVLSGKKTIWRGAERMQAEPGQMFLLPSQIDIAVQNELDPTTGHYLALCLPFTEDMVAAAAAGCDSNNSAGLHSLESLRVDCDEALTMSVGHMLDMARFNPQNTRLMKLCSEEILELIASRSSALPSLWQATTTWSSRCAFLISLEPGRSWSAADIAGKLGVSERSLRRNLQEESAKFRHILQSVRLNAGLGLLQNGAANVGEVAYRCGYSSASRFAVLFKERFGVSPSEVLQYNAVPRQSLAES</sequence>
<evidence type="ECO:0000313" key="6">
    <source>
        <dbReference type="Proteomes" id="UP000448292"/>
    </source>
</evidence>
<keyword evidence="2" id="KW-0238">DNA-binding</keyword>
<gene>
    <name evidence="5" type="ORF">DPQ33_12540</name>
</gene>
<dbReference type="PANTHER" id="PTHR47894">
    <property type="entry name" value="HTH-TYPE TRANSCRIPTIONAL REGULATOR GADX"/>
    <property type="match status" value="1"/>
</dbReference>
<dbReference type="GO" id="GO:0000976">
    <property type="term" value="F:transcription cis-regulatory region binding"/>
    <property type="evidence" value="ECO:0007669"/>
    <property type="project" value="TreeGrafter"/>
</dbReference>
<evidence type="ECO:0000313" key="5">
    <source>
        <dbReference type="EMBL" id="TVM16436.1"/>
    </source>
</evidence>
<name>A0A7M3MDS7_9BACT</name>
<dbReference type="SUPFAM" id="SSF46689">
    <property type="entry name" value="Homeodomain-like"/>
    <property type="match status" value="1"/>
</dbReference>
<keyword evidence="3" id="KW-0804">Transcription</keyword>
<dbReference type="Pfam" id="PF12833">
    <property type="entry name" value="HTH_18"/>
    <property type="match status" value="1"/>
</dbReference>
<evidence type="ECO:0000256" key="2">
    <source>
        <dbReference type="ARBA" id="ARBA00023125"/>
    </source>
</evidence>
<dbReference type="PANTHER" id="PTHR47894:SF4">
    <property type="entry name" value="HTH-TYPE TRANSCRIPTIONAL REGULATOR GADX"/>
    <property type="match status" value="1"/>
</dbReference>
<dbReference type="InterPro" id="IPR020449">
    <property type="entry name" value="Tscrpt_reg_AraC-type_HTH"/>
</dbReference>
<dbReference type="InterPro" id="IPR018062">
    <property type="entry name" value="HTH_AraC-typ_CS"/>
</dbReference>
<evidence type="ECO:0000259" key="4">
    <source>
        <dbReference type="PROSITE" id="PS01124"/>
    </source>
</evidence>
<evidence type="ECO:0000256" key="1">
    <source>
        <dbReference type="ARBA" id="ARBA00023015"/>
    </source>
</evidence>
<dbReference type="EMBL" id="QMIE01000011">
    <property type="protein sequence ID" value="TVM16436.1"/>
    <property type="molecule type" value="Genomic_DNA"/>
</dbReference>
<dbReference type="InterPro" id="IPR009057">
    <property type="entry name" value="Homeodomain-like_sf"/>
</dbReference>
<dbReference type="Gene3D" id="1.10.10.60">
    <property type="entry name" value="Homeodomain-like"/>
    <property type="match status" value="1"/>
</dbReference>
<dbReference type="PROSITE" id="PS00041">
    <property type="entry name" value="HTH_ARAC_FAMILY_1"/>
    <property type="match status" value="1"/>
</dbReference>
<accession>A0A7M3MDS7</accession>
<dbReference type="GO" id="GO:0005829">
    <property type="term" value="C:cytosol"/>
    <property type="evidence" value="ECO:0007669"/>
    <property type="project" value="TreeGrafter"/>
</dbReference>
<dbReference type="SMART" id="SM00342">
    <property type="entry name" value="HTH_ARAC"/>
    <property type="match status" value="1"/>
</dbReference>
<proteinExistence type="predicted"/>
<keyword evidence="1" id="KW-0805">Transcription regulation</keyword>
<evidence type="ECO:0000256" key="3">
    <source>
        <dbReference type="ARBA" id="ARBA00023163"/>
    </source>
</evidence>
<dbReference type="Proteomes" id="UP000448292">
    <property type="component" value="Unassembled WGS sequence"/>
</dbReference>
<dbReference type="GO" id="GO:0003700">
    <property type="term" value="F:DNA-binding transcription factor activity"/>
    <property type="evidence" value="ECO:0007669"/>
    <property type="project" value="InterPro"/>
</dbReference>
<dbReference type="PROSITE" id="PS01124">
    <property type="entry name" value="HTH_ARAC_FAMILY_2"/>
    <property type="match status" value="1"/>
</dbReference>
<reference evidence="5 6" key="1">
    <citation type="submission" date="2018-06" db="EMBL/GenBank/DDBJ databases">
        <title>Complete genome of Desulfovibrio indonesiensis P37SLT.</title>
        <authorList>
            <person name="Crispim J.S."/>
            <person name="Vidigal P.M.P."/>
            <person name="Silva L.C.F."/>
            <person name="Laguardia C.N."/>
            <person name="Araujo L.C."/>
            <person name="Dias R.S."/>
            <person name="Sousa M.P."/>
            <person name="Paula S.O."/>
            <person name="Silva C."/>
        </authorList>
    </citation>
    <scope>NUCLEOTIDE SEQUENCE [LARGE SCALE GENOMIC DNA]</scope>
    <source>
        <strain evidence="5 6">P37SLT</strain>
    </source>
</reference>
<organism evidence="5 6">
    <name type="scientific">Oceanidesulfovibrio indonesiensis</name>
    <dbReference type="NCBI Taxonomy" id="54767"/>
    <lineage>
        <taxon>Bacteria</taxon>
        <taxon>Pseudomonadati</taxon>
        <taxon>Thermodesulfobacteriota</taxon>
        <taxon>Desulfovibrionia</taxon>
        <taxon>Desulfovibrionales</taxon>
        <taxon>Desulfovibrionaceae</taxon>
        <taxon>Oceanidesulfovibrio</taxon>
    </lineage>
</organism>
<keyword evidence="6" id="KW-1185">Reference proteome</keyword>
<protein>
    <recommendedName>
        <fullName evidence="4">HTH araC/xylS-type domain-containing protein</fullName>
    </recommendedName>
</protein>
<dbReference type="PRINTS" id="PR00032">
    <property type="entry name" value="HTHARAC"/>
</dbReference>
<dbReference type="AlphaFoldDB" id="A0A7M3MDS7"/>
<feature type="domain" description="HTH araC/xylS-type" evidence="4">
    <location>
        <begin position="200"/>
        <end position="297"/>
    </location>
</feature>
<comment type="caution">
    <text evidence="5">The sequence shown here is derived from an EMBL/GenBank/DDBJ whole genome shotgun (WGS) entry which is preliminary data.</text>
</comment>
<dbReference type="InterPro" id="IPR018060">
    <property type="entry name" value="HTH_AraC"/>
</dbReference>